<feature type="domain" description="C2" evidence="6">
    <location>
        <begin position="1"/>
        <end position="101"/>
    </location>
</feature>
<feature type="region of interest" description="Disordered" evidence="5">
    <location>
        <begin position="132"/>
        <end position="178"/>
    </location>
</feature>
<dbReference type="PROSITE" id="PS51778">
    <property type="entry name" value="VAST"/>
    <property type="match status" value="2"/>
</dbReference>
<dbReference type="Proteomes" id="UP001237642">
    <property type="component" value="Unassembled WGS sequence"/>
</dbReference>
<evidence type="ECO:0000259" key="7">
    <source>
        <dbReference type="PROSITE" id="PS51778"/>
    </source>
</evidence>
<keyword evidence="9" id="KW-1185">Reference proteome</keyword>
<feature type="domain" description="C2" evidence="6">
    <location>
        <begin position="520"/>
        <end position="633"/>
    </location>
</feature>
<evidence type="ECO:0000256" key="3">
    <source>
        <dbReference type="ARBA" id="ARBA00022989"/>
    </source>
</evidence>
<dbReference type="InterPro" id="IPR000008">
    <property type="entry name" value="C2_dom"/>
</dbReference>
<feature type="compositionally biased region" description="Low complexity" evidence="5">
    <location>
        <begin position="158"/>
        <end position="167"/>
    </location>
</feature>
<reference evidence="8" key="1">
    <citation type="submission" date="2023-02" db="EMBL/GenBank/DDBJ databases">
        <title>Genome of toxic invasive species Heracleum sosnowskyi carries increased number of genes despite the absence of recent whole-genome duplications.</title>
        <authorList>
            <person name="Schelkunov M."/>
            <person name="Shtratnikova V."/>
            <person name="Makarenko M."/>
            <person name="Klepikova A."/>
            <person name="Omelchenko D."/>
            <person name="Novikova G."/>
            <person name="Obukhova E."/>
            <person name="Bogdanov V."/>
            <person name="Penin A."/>
            <person name="Logacheva M."/>
        </authorList>
    </citation>
    <scope>NUCLEOTIDE SEQUENCE</scope>
    <source>
        <strain evidence="8">Hsosn_3</strain>
        <tissue evidence="8">Leaf</tissue>
    </source>
</reference>
<dbReference type="CDD" id="cd00030">
    <property type="entry name" value="C2"/>
    <property type="match status" value="1"/>
</dbReference>
<dbReference type="SUPFAM" id="SSF49562">
    <property type="entry name" value="C2 domain (Calcium/lipid-binding domain, CaLB)"/>
    <property type="match status" value="2"/>
</dbReference>
<feature type="region of interest" description="Disordered" evidence="5">
    <location>
        <begin position="191"/>
        <end position="221"/>
    </location>
</feature>
<protein>
    <submittedName>
        <fullName evidence="8">C2-GRAM domain containing protein</fullName>
    </submittedName>
</protein>
<reference evidence="8" key="2">
    <citation type="submission" date="2023-05" db="EMBL/GenBank/DDBJ databases">
        <authorList>
            <person name="Schelkunov M.I."/>
        </authorList>
    </citation>
    <scope>NUCLEOTIDE SEQUENCE</scope>
    <source>
        <strain evidence="8">Hsosn_3</strain>
        <tissue evidence="8">Leaf</tissue>
    </source>
</reference>
<dbReference type="EMBL" id="JAUIZM010000011">
    <property type="protein sequence ID" value="KAK1357867.1"/>
    <property type="molecule type" value="Genomic_DNA"/>
</dbReference>
<keyword evidence="4" id="KW-0472">Membrane</keyword>
<name>A0AAD8H1B4_9APIA</name>
<comment type="subcellular location">
    <subcellularLocation>
        <location evidence="1">Membrane</location>
        <topology evidence="1">Single-pass membrane protein</topology>
    </subcellularLocation>
</comment>
<evidence type="ECO:0000256" key="1">
    <source>
        <dbReference type="ARBA" id="ARBA00004167"/>
    </source>
</evidence>
<evidence type="ECO:0000256" key="4">
    <source>
        <dbReference type="ARBA" id="ARBA00023136"/>
    </source>
</evidence>
<dbReference type="SMART" id="SM00568">
    <property type="entry name" value="GRAM"/>
    <property type="match status" value="1"/>
</dbReference>
<dbReference type="PANTHER" id="PTHR46296">
    <property type="entry name" value="BNAA05G37250D PROTEIN"/>
    <property type="match status" value="1"/>
</dbReference>
<dbReference type="PANTHER" id="PTHR46296:SF7">
    <property type="entry name" value="C2 DOMAIN-CONTAINING PROTEIN"/>
    <property type="match status" value="1"/>
</dbReference>
<dbReference type="AlphaFoldDB" id="A0AAD8H1B4"/>
<dbReference type="InterPro" id="IPR035892">
    <property type="entry name" value="C2_domain_sf"/>
</dbReference>
<accession>A0AAD8H1B4</accession>
<evidence type="ECO:0000313" key="9">
    <source>
        <dbReference type="Proteomes" id="UP001237642"/>
    </source>
</evidence>
<keyword evidence="3" id="KW-1133">Transmembrane helix</keyword>
<dbReference type="GO" id="GO:0016020">
    <property type="term" value="C:membrane"/>
    <property type="evidence" value="ECO:0007669"/>
    <property type="project" value="UniProtKB-SubCell"/>
</dbReference>
<evidence type="ECO:0000256" key="5">
    <source>
        <dbReference type="SAM" id="MobiDB-lite"/>
    </source>
</evidence>
<keyword evidence="2" id="KW-0812">Transmembrane</keyword>
<dbReference type="Gene3D" id="2.60.40.150">
    <property type="entry name" value="C2 domain"/>
    <property type="match status" value="2"/>
</dbReference>
<organism evidence="8 9">
    <name type="scientific">Heracleum sosnowskyi</name>
    <dbReference type="NCBI Taxonomy" id="360622"/>
    <lineage>
        <taxon>Eukaryota</taxon>
        <taxon>Viridiplantae</taxon>
        <taxon>Streptophyta</taxon>
        <taxon>Embryophyta</taxon>
        <taxon>Tracheophyta</taxon>
        <taxon>Spermatophyta</taxon>
        <taxon>Magnoliopsida</taxon>
        <taxon>eudicotyledons</taxon>
        <taxon>Gunneridae</taxon>
        <taxon>Pentapetalae</taxon>
        <taxon>asterids</taxon>
        <taxon>campanulids</taxon>
        <taxon>Apiales</taxon>
        <taxon>Apiaceae</taxon>
        <taxon>Apioideae</taxon>
        <taxon>apioid superclade</taxon>
        <taxon>Tordylieae</taxon>
        <taxon>Tordyliinae</taxon>
        <taxon>Heracleum</taxon>
    </lineage>
</organism>
<dbReference type="Pfam" id="PF00168">
    <property type="entry name" value="C2"/>
    <property type="match status" value="2"/>
</dbReference>
<gene>
    <name evidence="8" type="ORF">POM88_051123</name>
</gene>
<feature type="domain" description="VASt" evidence="7">
    <location>
        <begin position="857"/>
        <end position="1018"/>
    </location>
</feature>
<feature type="domain" description="VASt" evidence="7">
    <location>
        <begin position="247"/>
        <end position="420"/>
    </location>
</feature>
<sequence length="1023" mass="115840">MRLFVYVLEGRDWIVEESYVKLQVGKFKSKTRVLKNTKNPVWNEEFAFRVLDLEEVVVLSVYHPRDDPGFFNGGGELVGRVKIPVSSVTDEDNMNFPPCWFTIQKPKSSKSANRDAGKILVTLSLHGRDPENLSERPLFAQPNISNGNGEDWEGTYASSRDSTSSRSPSRHKILDGKHLMKPITGRLKKLFTKNEDSSTVDDSSEQSTTVSDNEDCVDEPAPSVSFDELMEMMQSVTTEREMPENLQGGILVDQTYVVPPKDLNQNLFAPNSQFKSDLADLQGTTDFQEGSWNWKSEDKSFLTRVVTYTNPPSKLVKAVKATEEQTYIKANGSEFAVSVHVSTPDAPYGNTFKIEMLYKIIPGPTLSSGEETSHLTISWSINFHQSTMMRGMIEGGARQGLKDSFDQFASLLSKNYRTADPSTISNKDQMLENLQTEHQSDWELATEYFWNFTVISTVFTAMYVFVHILLSGPSKLKGLEFHGLDLPDSFGELITSGILVLQLERVYVMVSHFIEARFRKGSDHGVKAQGDGWVLTAALIEGTNLASLNLEDLPDPYVVLTCNGKTRTSSVKLQTLDPQWNEILEFDATEEPPSVVDVEVFDFDGPFDQAVSLGHAEINLLKHSAEELADMWVPLEGKLAQASQSMLHLRIFLDNNNGVDTIKEYLNKMEKEVGKKLNLRSPHRNSTFQKFFALPPEEFLISDFSCSLKRKMPLQGRLFLSSRIVGFYANLFGHKTRFFFLWEDIDDVQVLPPSLSSFGSPILVIILRNGRGLDAKHGAKSQDDQGRLRFYFHSFVSFGAASSRTIMALWKTRTLSPEQKAEIAEEQQAEIVEQQHEKDGGSTLPDEDSSLVVEDVTMSKIYSAEIPVNVKSVMEIFDGGYMEHTVMERSGCLNYVTTSWEQVNPDVYERRMYFKFNRRVSIFGGDVTCTQQKSPISNGWIVNESMVLHDVPFGEYFRVQLRYEIENLKHAVTSCKCDVYIGVLWLKSTRFQDRVTSNIIKKFKQRSKEIFEEVEREILLANQ</sequence>
<dbReference type="InterPro" id="IPR011993">
    <property type="entry name" value="PH-like_dom_sf"/>
</dbReference>
<dbReference type="Pfam" id="PF16016">
    <property type="entry name" value="VASt"/>
    <property type="match status" value="2"/>
</dbReference>
<dbReference type="InterPro" id="IPR004182">
    <property type="entry name" value="GRAM"/>
</dbReference>
<evidence type="ECO:0000259" key="6">
    <source>
        <dbReference type="PROSITE" id="PS50004"/>
    </source>
</evidence>
<dbReference type="InterPro" id="IPR044511">
    <property type="entry name" value="At1g03370/At5g50170-like"/>
</dbReference>
<dbReference type="InterPro" id="IPR031968">
    <property type="entry name" value="VASt"/>
</dbReference>
<dbReference type="PROSITE" id="PS50004">
    <property type="entry name" value="C2"/>
    <property type="match status" value="2"/>
</dbReference>
<dbReference type="Gene3D" id="2.30.29.30">
    <property type="entry name" value="Pleckstrin-homology domain (PH domain)/Phosphotyrosine-binding domain (PTB)"/>
    <property type="match status" value="1"/>
</dbReference>
<evidence type="ECO:0000256" key="2">
    <source>
        <dbReference type="ARBA" id="ARBA00022692"/>
    </source>
</evidence>
<evidence type="ECO:0000313" key="8">
    <source>
        <dbReference type="EMBL" id="KAK1357867.1"/>
    </source>
</evidence>
<comment type="caution">
    <text evidence="8">The sequence shown here is derived from an EMBL/GenBank/DDBJ whole genome shotgun (WGS) entry which is preliminary data.</text>
</comment>
<dbReference type="SMART" id="SM00239">
    <property type="entry name" value="C2"/>
    <property type="match status" value="2"/>
</dbReference>
<dbReference type="Pfam" id="PF02893">
    <property type="entry name" value="GRAM"/>
    <property type="match status" value="1"/>
</dbReference>
<proteinExistence type="predicted"/>